<feature type="region of interest" description="Disordered" evidence="1">
    <location>
        <begin position="1"/>
        <end position="87"/>
    </location>
</feature>
<feature type="domain" description="Integrator complex subunit 1 R3" evidence="3">
    <location>
        <begin position="1730"/>
        <end position="1886"/>
    </location>
</feature>
<feature type="compositionally biased region" description="Gly residues" evidence="1">
    <location>
        <begin position="1"/>
        <end position="10"/>
    </location>
</feature>
<feature type="compositionally biased region" description="Basic and acidic residues" evidence="1">
    <location>
        <begin position="29"/>
        <end position="38"/>
    </location>
</feature>
<organism evidence="6 7">
    <name type="scientific">Trichogramma kaykai</name>
    <dbReference type="NCBI Taxonomy" id="54128"/>
    <lineage>
        <taxon>Eukaryota</taxon>
        <taxon>Metazoa</taxon>
        <taxon>Ecdysozoa</taxon>
        <taxon>Arthropoda</taxon>
        <taxon>Hexapoda</taxon>
        <taxon>Insecta</taxon>
        <taxon>Pterygota</taxon>
        <taxon>Neoptera</taxon>
        <taxon>Endopterygota</taxon>
        <taxon>Hymenoptera</taxon>
        <taxon>Apocrita</taxon>
        <taxon>Proctotrupomorpha</taxon>
        <taxon>Chalcidoidea</taxon>
        <taxon>Trichogrammatidae</taxon>
        <taxon>Trichogramma</taxon>
    </lineage>
</organism>
<dbReference type="PANTHER" id="PTHR21224">
    <property type="entry name" value="INTEGRATOR COMPLEX SUBUNIT 1"/>
    <property type="match status" value="1"/>
</dbReference>
<evidence type="ECO:0000259" key="5">
    <source>
        <dbReference type="Pfam" id="PF22929"/>
    </source>
</evidence>
<feature type="domain" description="Integrator complex subunit 1 INTS2-binding" evidence="5">
    <location>
        <begin position="931"/>
        <end position="1259"/>
    </location>
</feature>
<dbReference type="Pfam" id="PF22928">
    <property type="entry name" value="INTS1_R4"/>
    <property type="match status" value="1"/>
</dbReference>
<evidence type="ECO:0008006" key="8">
    <source>
        <dbReference type="Google" id="ProtNLM"/>
    </source>
</evidence>
<protein>
    <recommendedName>
        <fullName evidence="8">DUF3677 domain-containing protein</fullName>
    </recommendedName>
</protein>
<dbReference type="InterPro" id="IPR053965">
    <property type="entry name" value="INTS1_R4"/>
</dbReference>
<feature type="compositionally biased region" description="Polar residues" evidence="1">
    <location>
        <begin position="78"/>
        <end position="87"/>
    </location>
</feature>
<dbReference type="Proteomes" id="UP001627154">
    <property type="component" value="Unassembled WGS sequence"/>
</dbReference>
<dbReference type="EMBL" id="JBJJXI010000166">
    <property type="protein sequence ID" value="KAL3384904.1"/>
    <property type="molecule type" value="Genomic_DNA"/>
</dbReference>
<feature type="domain" description="Integrator complex subunit 1 R4" evidence="4">
    <location>
        <begin position="1936"/>
        <end position="2030"/>
    </location>
</feature>
<reference evidence="6 7" key="1">
    <citation type="journal article" date="2024" name="bioRxiv">
        <title>A reference genome for Trichogramma kaykai: A tiny desert-dwelling parasitoid wasp with competing sex-ratio distorters.</title>
        <authorList>
            <person name="Culotta J."/>
            <person name="Lindsey A.R."/>
        </authorList>
    </citation>
    <scope>NUCLEOTIDE SEQUENCE [LARGE SCALE GENOMIC DNA]</scope>
    <source>
        <strain evidence="6 7">KSX58</strain>
    </source>
</reference>
<evidence type="ECO:0000313" key="6">
    <source>
        <dbReference type="EMBL" id="KAL3384904.1"/>
    </source>
</evidence>
<sequence length="2070" mass="235252">MDRGKAGTGRGSKKITPHPSEFIVLGSKNTRDPIDTKRPNIVISKASSSSSLISNDRKKEGSSLPALIPSKKPKLASHATNPTTRPSDASVKEIWELLAVDIDPAEFVPSVMDACESEDNDRIVKLICGALKILKASRYTPDKIICLGLLYLVKIKPNIFCNENITTGFASLFKKDPNFKKGNPVIPVIISNVIMHGFNDKRDWPKDFIRIFIEDAIGERLWVDNEECKSFVDNILTAFNTREPPKSVLQPEVGILTQKECPSPSTPMEDDNGSSLSQILGDKDKSDSSVIPRFANIQDFVEKTVVEIVKERLARSQPDTINRNLLKLLSSTCGIAEIRLIAVSKLENWLHNPKLMRSAQELLLYVCYNCTTHTQKDMEVINQLVKIRLKTKAVINLYINGVKELISLHPENLSTLFRSTIYNELSVGNNRNPNNMHMLQVMFTNAPEASAQLLGKLFQDLLLSREDYLRPLRALFREIARVCRNDLILLVVARTLMSARLEIIQQLPVFEFKERMFHSIIDLLCLCMFLCITPQVKEAVILTQRGDKKEASVLHNFQNSVATIQYETITWIQCSASQMFGINKKSDFHQSLLKILLLESQEQYHKLDAFPPESERPFYMRMVSEVPVLEQTIMKLIYIGVAKENPMTHAEILDIIDQIIRRSSMHSSEMFPLLHIEKSDIVECIFSLCMYSPPTVPPTIPADYIPPTLAVANYYWRGWLMLLMIVAHNPATIGKIMWKHYPMLDVLIEMCITNHFSYPPPTMASTEGIDQERTKELHLAALEKQEIIQYETHLAGKGPVTESTSYLLPQLMFYEPQGMPRRPPQLVLDQIQSLNTTHRLRELLCRSRNPDFLLDIIHKQQSSSSQNMPWLAELVQNNEGSLSQLPVQCLCEYLLSSSVMHSDKQSRQKQLLAHLQQLLIDPLHDSQHSYEVLEYFMRKLSSSVSKSRMQAIKALKLILDDISMDDEVMIVDGDLDYYKNESWLLQKLPSIPHFLTVRSLVAKALRGACNVEYNPDLVQAYIIYLAAHTQGDDLVDFTHAVNEISQLVVERNTIFAAILPQTDTDNPRAKQTLRALMSLYCNYLNKARALRQDNSRVTWSESQDLILVEWATGEECTMHILVVHAMIILLTYDQLKEDPLFQQLLETWFPENHEPPKAYLIDTSEEALLIPDWLKLRIIRSNLPRLVDAALRDLEPYQLVLFIQSFGVPVNAMTKLLCLLDEAIQKNPGAVTQNVLDKMYMTGLVKILHNRGASGGLIFLEHIHIGTPPAPEESLKPIKKQLEQLPVASMLQKQASVQLGSIKTEVPSLINQLFIENIPMNQKNEVYRKLSKMLAKDQYKLGTEKERGAIVVAIKHILSVLSSFQVKDFLSSLAHMSQYSCTLMRLILHPLKRHVTCTKVIELARSMCLNLISMYGDIQAPVISVLRDFVSINVPQTKYQDRLKFTEEPSKILETADLQELECVGSKLLDICMEKNRNDVLIQSITNLLIADNEQCMIKPRTGLLIDWLASMEPELIGTCPDLQIRLLFGKTNVFVRIDESIVSSHSCRPYLLTLLTHGASWATLQKCVNHLLTQCHQEYDPTAVLDFLWSLTCNPKLWQGREKYSTKNDLPENILLLTSDQLLSLAKYVVEEAVILCNRQSRKTAVSQMESRLDLLICCFSGKEELTMSIVKYLAGEMTNHNDTYADVSHQFLLHMYMKIPKIITYLSTYQTKRLSQNACIAEWTGSVLDCMSHSLLTSLAAIPRQKSYGVKSRELELCVRKMAAVHPLLVLRQLPLLSTSLMGWNDLEFGQFRSSHHLSLFNQVMGLLELLQPYLFEEEHQRGLEATLDNYCRCFRNFCTIDDLTTLLNRFAQLLHAYIQHAERRALKFIQKHIYLLQDLQAHYLGLESLRSLVHGIHVPREGENSDHLLITVGFRHAPSPPPAVLPDIIVKLTKIQGEEVLSSLQEIEHWSSRKPAILEPVIDNIAELLVSPQTNIRSLSHQLLARALKNKPHPHLGILASLQKCLDSSRADILASALDKLPDYILCMQEYALPLLQRVFELGVNSNVNTIPHINKSVTLLNIQRGC</sequence>
<feature type="compositionally biased region" description="Low complexity" evidence="1">
    <location>
        <begin position="41"/>
        <end position="54"/>
    </location>
</feature>
<evidence type="ECO:0000256" key="1">
    <source>
        <dbReference type="SAM" id="MobiDB-lite"/>
    </source>
</evidence>
<keyword evidence="7" id="KW-1185">Reference proteome</keyword>
<proteinExistence type="predicted"/>
<name>A0ABD2VVY1_9HYME</name>
<feature type="domain" description="Integrator complex subunit 1 RPB2-binding" evidence="2">
    <location>
        <begin position="301"/>
        <end position="454"/>
    </location>
</feature>
<dbReference type="InterPro" id="IPR053964">
    <property type="entry name" value="INT1_R3"/>
</dbReference>
<evidence type="ECO:0000313" key="7">
    <source>
        <dbReference type="Proteomes" id="UP001627154"/>
    </source>
</evidence>
<evidence type="ECO:0000259" key="2">
    <source>
        <dbReference type="Pfam" id="PF12432"/>
    </source>
</evidence>
<dbReference type="InterPro" id="IPR053966">
    <property type="entry name" value="INTS1_INTS2-bd"/>
</dbReference>
<accession>A0ABD2VVY1</accession>
<dbReference type="Pfam" id="PF22927">
    <property type="entry name" value="INT1_R3"/>
    <property type="match status" value="1"/>
</dbReference>
<dbReference type="Pfam" id="PF22929">
    <property type="entry name" value="INTS1_INTS2-bd"/>
    <property type="match status" value="1"/>
</dbReference>
<dbReference type="Pfam" id="PF12432">
    <property type="entry name" value="INTS1_RP2B-bd"/>
    <property type="match status" value="1"/>
</dbReference>
<comment type="caution">
    <text evidence="6">The sequence shown here is derived from an EMBL/GenBank/DDBJ whole genome shotgun (WGS) entry which is preliminary data.</text>
</comment>
<dbReference type="PANTHER" id="PTHR21224:SF1">
    <property type="entry name" value="INTEGRATOR COMPLEX SUBUNIT 1"/>
    <property type="match status" value="1"/>
</dbReference>
<evidence type="ECO:0000259" key="4">
    <source>
        <dbReference type="Pfam" id="PF22928"/>
    </source>
</evidence>
<gene>
    <name evidence="6" type="ORF">TKK_019311</name>
</gene>
<evidence type="ECO:0000259" key="3">
    <source>
        <dbReference type="Pfam" id="PF22927"/>
    </source>
</evidence>
<dbReference type="InterPro" id="IPR038902">
    <property type="entry name" value="INTS1"/>
</dbReference>
<dbReference type="InterPro" id="IPR022145">
    <property type="entry name" value="INTS1_RPB2-bd"/>
</dbReference>